<dbReference type="RefSeq" id="XP_033598917.1">
    <property type="nucleotide sequence ID" value="XM_033748305.1"/>
</dbReference>
<comment type="similarity">
    <text evidence="1 7">Belongs to the esterase D family.</text>
</comment>
<proteinExistence type="inferred from homology"/>
<evidence type="ECO:0000256" key="3">
    <source>
        <dbReference type="ARBA" id="ARBA00016774"/>
    </source>
</evidence>
<dbReference type="NCBIfam" id="TIGR02821">
    <property type="entry name" value="fghA_ester_D"/>
    <property type="match status" value="1"/>
</dbReference>
<keyword evidence="5 7" id="KW-0378">Hydrolase</keyword>
<comment type="catalytic activity">
    <reaction evidence="7">
        <text>S-formylglutathione + H2O = formate + glutathione + H(+)</text>
        <dbReference type="Rhea" id="RHEA:14961"/>
        <dbReference type="ChEBI" id="CHEBI:15377"/>
        <dbReference type="ChEBI" id="CHEBI:15378"/>
        <dbReference type="ChEBI" id="CHEBI:15740"/>
        <dbReference type="ChEBI" id="CHEBI:57688"/>
        <dbReference type="ChEBI" id="CHEBI:57925"/>
        <dbReference type="EC" id="3.1.2.12"/>
    </reaction>
</comment>
<evidence type="ECO:0000313" key="9">
    <source>
        <dbReference type="Proteomes" id="UP000799437"/>
    </source>
</evidence>
<dbReference type="PANTHER" id="PTHR10061">
    <property type="entry name" value="S-FORMYLGLUTATHIONE HYDROLASE"/>
    <property type="match status" value="1"/>
</dbReference>
<evidence type="ECO:0000256" key="6">
    <source>
        <dbReference type="PIRSR" id="PIRSR614186-1"/>
    </source>
</evidence>
<protein>
    <recommendedName>
        <fullName evidence="3 7">S-formylglutathione hydrolase</fullName>
        <ecNumber evidence="2 7">3.1.2.12</ecNumber>
    </recommendedName>
</protein>
<feature type="active site" description="Charge relay system" evidence="6">
    <location>
        <position position="227"/>
    </location>
</feature>
<dbReference type="FunFam" id="3.40.50.1820:FF:000002">
    <property type="entry name" value="S-formylglutathione hydrolase"/>
    <property type="match status" value="1"/>
</dbReference>
<evidence type="ECO:0000256" key="4">
    <source>
        <dbReference type="ARBA" id="ARBA00022487"/>
    </source>
</evidence>
<keyword evidence="7" id="KW-0963">Cytoplasm</keyword>
<dbReference type="GO" id="GO:0052689">
    <property type="term" value="F:carboxylic ester hydrolase activity"/>
    <property type="evidence" value="ECO:0007669"/>
    <property type="project" value="UniProtKB-KW"/>
</dbReference>
<name>A0A6A6W3B2_9PEZI</name>
<sequence>MSFTTNKTIAMFGGKLLKLTHTAKSTSCDMNVNLYLPPQASSKKVPVLFWLSGLTCTPDNCTEKGFLQHAAAKKGIAIVYPDTSPRGLNIPGEDDAYDFGSAAGFFIDATQEPWNKGYNMYTYVTKELPEALWSSFKELDSSKVSLTGFSMGGHGALTLFLRNPTAYVSCSAFAPISNPSACQWGQKAFSGYFGEANKSKWAEHDATELVKKHRGPLELLIDVGTGDGFYKEGQLLPENFLAAAKESGNDKGVQLRFQPEYGHDHFFVASFADEHVEWHAKRLGVYDNADKQKL</sequence>
<dbReference type="Pfam" id="PF00756">
    <property type="entry name" value="Esterase"/>
    <property type="match status" value="1"/>
</dbReference>
<comment type="function">
    <text evidence="7">Serine hydrolase involved in the detoxification of formaldehyde.</text>
</comment>
<keyword evidence="4 7" id="KW-0719">Serine esterase</keyword>
<evidence type="ECO:0000313" key="8">
    <source>
        <dbReference type="EMBL" id="KAF2756466.1"/>
    </source>
</evidence>
<dbReference type="GO" id="GO:0005829">
    <property type="term" value="C:cytosol"/>
    <property type="evidence" value="ECO:0007669"/>
    <property type="project" value="TreeGrafter"/>
</dbReference>
<dbReference type="GeneID" id="54489359"/>
<evidence type="ECO:0000256" key="2">
    <source>
        <dbReference type="ARBA" id="ARBA00012479"/>
    </source>
</evidence>
<evidence type="ECO:0000256" key="7">
    <source>
        <dbReference type="RuleBase" id="RU363068"/>
    </source>
</evidence>
<dbReference type="GO" id="GO:0046294">
    <property type="term" value="P:formaldehyde catabolic process"/>
    <property type="evidence" value="ECO:0007669"/>
    <property type="project" value="InterPro"/>
</dbReference>
<dbReference type="Proteomes" id="UP000799437">
    <property type="component" value="Unassembled WGS sequence"/>
</dbReference>
<comment type="subcellular location">
    <subcellularLocation>
        <location evidence="7">Cytoplasm</location>
    </subcellularLocation>
</comment>
<organism evidence="8 9">
    <name type="scientific">Pseudovirgaria hyperparasitica</name>
    <dbReference type="NCBI Taxonomy" id="470096"/>
    <lineage>
        <taxon>Eukaryota</taxon>
        <taxon>Fungi</taxon>
        <taxon>Dikarya</taxon>
        <taxon>Ascomycota</taxon>
        <taxon>Pezizomycotina</taxon>
        <taxon>Dothideomycetes</taxon>
        <taxon>Dothideomycetes incertae sedis</taxon>
        <taxon>Acrospermales</taxon>
        <taxon>Acrospermaceae</taxon>
        <taxon>Pseudovirgaria</taxon>
    </lineage>
</organism>
<dbReference type="InterPro" id="IPR014186">
    <property type="entry name" value="S-formylglutathione_hydrol"/>
</dbReference>
<dbReference type="InterPro" id="IPR000801">
    <property type="entry name" value="Esterase-like"/>
</dbReference>
<feature type="active site" description="Charge relay system" evidence="6">
    <location>
        <position position="150"/>
    </location>
</feature>
<dbReference type="Gene3D" id="3.40.50.1820">
    <property type="entry name" value="alpha/beta hydrolase"/>
    <property type="match status" value="1"/>
</dbReference>
<dbReference type="SUPFAM" id="SSF53474">
    <property type="entry name" value="alpha/beta-Hydrolases"/>
    <property type="match status" value="1"/>
</dbReference>
<evidence type="ECO:0000256" key="1">
    <source>
        <dbReference type="ARBA" id="ARBA00005622"/>
    </source>
</evidence>
<dbReference type="AlphaFoldDB" id="A0A6A6W3B2"/>
<reference evidence="8" key="1">
    <citation type="journal article" date="2020" name="Stud. Mycol.">
        <title>101 Dothideomycetes genomes: a test case for predicting lifestyles and emergence of pathogens.</title>
        <authorList>
            <person name="Haridas S."/>
            <person name="Albert R."/>
            <person name="Binder M."/>
            <person name="Bloem J."/>
            <person name="Labutti K."/>
            <person name="Salamov A."/>
            <person name="Andreopoulos B."/>
            <person name="Baker S."/>
            <person name="Barry K."/>
            <person name="Bills G."/>
            <person name="Bluhm B."/>
            <person name="Cannon C."/>
            <person name="Castanera R."/>
            <person name="Culley D."/>
            <person name="Daum C."/>
            <person name="Ezra D."/>
            <person name="Gonzalez J."/>
            <person name="Henrissat B."/>
            <person name="Kuo A."/>
            <person name="Liang C."/>
            <person name="Lipzen A."/>
            <person name="Lutzoni F."/>
            <person name="Magnuson J."/>
            <person name="Mondo S."/>
            <person name="Nolan M."/>
            <person name="Ohm R."/>
            <person name="Pangilinan J."/>
            <person name="Park H.-J."/>
            <person name="Ramirez L."/>
            <person name="Alfaro M."/>
            <person name="Sun H."/>
            <person name="Tritt A."/>
            <person name="Yoshinaga Y."/>
            <person name="Zwiers L.-H."/>
            <person name="Turgeon B."/>
            <person name="Goodwin S."/>
            <person name="Spatafora J."/>
            <person name="Crous P."/>
            <person name="Grigoriev I."/>
        </authorList>
    </citation>
    <scope>NUCLEOTIDE SEQUENCE</scope>
    <source>
        <strain evidence="8">CBS 121739</strain>
    </source>
</reference>
<evidence type="ECO:0000256" key="5">
    <source>
        <dbReference type="ARBA" id="ARBA00022801"/>
    </source>
</evidence>
<dbReference type="PANTHER" id="PTHR10061:SF0">
    <property type="entry name" value="S-FORMYLGLUTATHIONE HYDROLASE"/>
    <property type="match status" value="1"/>
</dbReference>
<accession>A0A6A6W3B2</accession>
<dbReference type="EMBL" id="ML996575">
    <property type="protein sequence ID" value="KAF2756466.1"/>
    <property type="molecule type" value="Genomic_DNA"/>
</dbReference>
<keyword evidence="9" id="KW-1185">Reference proteome</keyword>
<dbReference type="OrthoDB" id="420518at2759"/>
<dbReference type="EC" id="3.1.2.12" evidence="2 7"/>
<dbReference type="InterPro" id="IPR029058">
    <property type="entry name" value="AB_hydrolase_fold"/>
</dbReference>
<feature type="active site" description="Charge relay system" evidence="6">
    <location>
        <position position="263"/>
    </location>
</feature>
<gene>
    <name evidence="8" type="ORF">EJ05DRAFT_512124</name>
</gene>
<dbReference type="GO" id="GO:0018738">
    <property type="term" value="F:S-formylglutathione hydrolase activity"/>
    <property type="evidence" value="ECO:0007669"/>
    <property type="project" value="UniProtKB-EC"/>
</dbReference>